<dbReference type="SMART" id="SM00212">
    <property type="entry name" value="UBCc"/>
    <property type="match status" value="1"/>
</dbReference>
<evidence type="ECO:0000256" key="3">
    <source>
        <dbReference type="SAM" id="MobiDB-lite"/>
    </source>
</evidence>
<keyword evidence="6" id="KW-1185">Reference proteome</keyword>
<reference evidence="5" key="1">
    <citation type="journal article" date="2023" name="Mol. Phylogenet. Evol.">
        <title>Genome-scale phylogeny and comparative genomics of the fungal order Sordariales.</title>
        <authorList>
            <person name="Hensen N."/>
            <person name="Bonometti L."/>
            <person name="Westerberg I."/>
            <person name="Brannstrom I.O."/>
            <person name="Guillou S."/>
            <person name="Cros-Aarteil S."/>
            <person name="Calhoun S."/>
            <person name="Haridas S."/>
            <person name="Kuo A."/>
            <person name="Mondo S."/>
            <person name="Pangilinan J."/>
            <person name="Riley R."/>
            <person name="LaButti K."/>
            <person name="Andreopoulos B."/>
            <person name="Lipzen A."/>
            <person name="Chen C."/>
            <person name="Yan M."/>
            <person name="Daum C."/>
            <person name="Ng V."/>
            <person name="Clum A."/>
            <person name="Steindorff A."/>
            <person name="Ohm R.A."/>
            <person name="Martin F."/>
            <person name="Silar P."/>
            <person name="Natvig D.O."/>
            <person name="Lalanne C."/>
            <person name="Gautier V."/>
            <person name="Ament-Velasquez S.L."/>
            <person name="Kruys A."/>
            <person name="Hutchinson M.I."/>
            <person name="Powell A.J."/>
            <person name="Barry K."/>
            <person name="Miller A.N."/>
            <person name="Grigoriev I.V."/>
            <person name="Debuchy R."/>
            <person name="Gladieux P."/>
            <person name="Hiltunen Thoren M."/>
            <person name="Johannesson H."/>
        </authorList>
    </citation>
    <scope>NUCLEOTIDE SEQUENCE</scope>
    <source>
        <strain evidence="5">CBS 990.96</strain>
    </source>
</reference>
<dbReference type="Proteomes" id="UP001301958">
    <property type="component" value="Unassembled WGS sequence"/>
</dbReference>
<dbReference type="Gene3D" id="3.10.110.10">
    <property type="entry name" value="Ubiquitin Conjugating Enzyme"/>
    <property type="match status" value="1"/>
</dbReference>
<feature type="compositionally biased region" description="Low complexity" evidence="3">
    <location>
        <begin position="91"/>
        <end position="102"/>
    </location>
</feature>
<keyword evidence="2" id="KW-0833">Ubl conjugation pathway</keyword>
<feature type="region of interest" description="Disordered" evidence="3">
    <location>
        <begin position="515"/>
        <end position="540"/>
    </location>
</feature>
<dbReference type="PANTHER" id="PTHR46116:SF39">
    <property type="entry name" value="BACULOVIRAL IAP REPEAT-CONTAINING PROTEIN 6"/>
    <property type="match status" value="1"/>
</dbReference>
<evidence type="ECO:0000259" key="4">
    <source>
        <dbReference type="PROSITE" id="PS50127"/>
    </source>
</evidence>
<dbReference type="PROSITE" id="PS50127">
    <property type="entry name" value="UBC_2"/>
    <property type="match status" value="1"/>
</dbReference>
<dbReference type="PANTHER" id="PTHR46116">
    <property type="entry name" value="(E3-INDEPENDENT) E2 UBIQUITIN-CONJUGATING ENZYME"/>
    <property type="match status" value="1"/>
</dbReference>
<reference evidence="5" key="2">
    <citation type="submission" date="2023-05" db="EMBL/GenBank/DDBJ databases">
        <authorList>
            <consortium name="Lawrence Berkeley National Laboratory"/>
            <person name="Steindorff A."/>
            <person name="Hensen N."/>
            <person name="Bonometti L."/>
            <person name="Westerberg I."/>
            <person name="Brannstrom I.O."/>
            <person name="Guillou S."/>
            <person name="Cros-Aarteil S."/>
            <person name="Calhoun S."/>
            <person name="Haridas S."/>
            <person name="Kuo A."/>
            <person name="Mondo S."/>
            <person name="Pangilinan J."/>
            <person name="Riley R."/>
            <person name="Labutti K."/>
            <person name="Andreopoulos B."/>
            <person name="Lipzen A."/>
            <person name="Chen C."/>
            <person name="Yanf M."/>
            <person name="Daum C."/>
            <person name="Ng V."/>
            <person name="Clum A."/>
            <person name="Ohm R."/>
            <person name="Martin F."/>
            <person name="Silar P."/>
            <person name="Natvig D."/>
            <person name="Lalanne C."/>
            <person name="Gautier V."/>
            <person name="Ament-Velasquez S.L."/>
            <person name="Kruys A."/>
            <person name="Hutchinson M.I."/>
            <person name="Powell A.J."/>
            <person name="Barry K."/>
            <person name="Miller A.N."/>
            <person name="Grigoriev I.V."/>
            <person name="Debuchy R."/>
            <person name="Gladieux P."/>
            <person name="Thoren M.H."/>
            <person name="Johannesson H."/>
        </authorList>
    </citation>
    <scope>NUCLEOTIDE SEQUENCE</scope>
    <source>
        <strain evidence="5">CBS 990.96</strain>
    </source>
</reference>
<dbReference type="InterPro" id="IPR000608">
    <property type="entry name" value="UBC"/>
</dbReference>
<dbReference type="AlphaFoldDB" id="A0AAN7BN93"/>
<evidence type="ECO:0000256" key="1">
    <source>
        <dbReference type="ARBA" id="ARBA00022679"/>
    </source>
</evidence>
<dbReference type="GO" id="GO:0016740">
    <property type="term" value="F:transferase activity"/>
    <property type="evidence" value="ECO:0007669"/>
    <property type="project" value="UniProtKB-KW"/>
</dbReference>
<comment type="caution">
    <text evidence="5">The sequence shown here is derived from an EMBL/GenBank/DDBJ whole genome shotgun (WGS) entry which is preliminary data.</text>
</comment>
<evidence type="ECO:0000313" key="6">
    <source>
        <dbReference type="Proteomes" id="UP001301958"/>
    </source>
</evidence>
<accession>A0AAN7BN93</accession>
<name>A0AAN7BN93_9PEZI</name>
<feature type="region of interest" description="Disordered" evidence="3">
    <location>
        <begin position="73"/>
        <end position="102"/>
    </location>
</feature>
<organism evidence="5 6">
    <name type="scientific">Podospora fimiseda</name>
    <dbReference type="NCBI Taxonomy" id="252190"/>
    <lineage>
        <taxon>Eukaryota</taxon>
        <taxon>Fungi</taxon>
        <taxon>Dikarya</taxon>
        <taxon>Ascomycota</taxon>
        <taxon>Pezizomycotina</taxon>
        <taxon>Sordariomycetes</taxon>
        <taxon>Sordariomycetidae</taxon>
        <taxon>Sordariales</taxon>
        <taxon>Podosporaceae</taxon>
        <taxon>Podospora</taxon>
    </lineage>
</organism>
<dbReference type="EMBL" id="MU865348">
    <property type="protein sequence ID" value="KAK4226417.1"/>
    <property type="molecule type" value="Genomic_DNA"/>
</dbReference>
<dbReference type="Pfam" id="PF00179">
    <property type="entry name" value="UQ_con"/>
    <property type="match status" value="1"/>
</dbReference>
<protein>
    <recommendedName>
        <fullName evidence="4">UBC core domain-containing protein</fullName>
    </recommendedName>
</protein>
<keyword evidence="1" id="KW-0808">Transferase</keyword>
<dbReference type="SUPFAM" id="SSF54495">
    <property type="entry name" value="UBC-like"/>
    <property type="match status" value="1"/>
</dbReference>
<evidence type="ECO:0000256" key="2">
    <source>
        <dbReference type="ARBA" id="ARBA00022786"/>
    </source>
</evidence>
<proteinExistence type="predicted"/>
<evidence type="ECO:0000313" key="5">
    <source>
        <dbReference type="EMBL" id="KAK4226417.1"/>
    </source>
</evidence>
<sequence>MGHNRMPQLRQKLGKGIQKVHGMFKNSKRRISEDSLAGSSQQSKQLRTTQEQVSIMFAPLALGVSYLSAHNPAGPANVPTDPGMSLHNPIDLTSLDSDGDSSVQEIPNPAYTIEASLSSHQATPLEQHQDPPMATGFLALGGHTELASWKKRLQSRKCGKCSSKGPLLPSEKSIVPNTKKMLDKGFLHPFVQCQNCKTWNCIECDVRCLPSGPHLQQNTVSVTKTLKMTWCCDGGRIFILHSLLCGLDIAPKPSTLPVKKPDFISDTSAAISKTLPQKPATTSAFSKGTGYGGSHGYFLASIVPPRSKKPKVEQVEAEAYFHALGAALPCMSRDKVTAFDNTPHPLVSALLPRSPILRLASEILRTAAMEEINVRHSVINAVLVFLEGLSNHYHTTPVMFQEQIFYPPSQQLLAYTLQPSASTGPYTRSRSAQPKDNAVPETGQSLFQVIEEAAVTARVFVESASKRPDALETNEENNRLLATAKRISSLADFLRGQQSVVSTTGVKQATAPVVNGPNVMTRSRSVKGKKAAPAPDEMEKWHRQNCAKGVPEGGILHQYAFAAEAAKIGNQGTAMAANRMKKLFTQISSLHAPNALTNGIYVRYGEDRPDIIKALIIGPTNTPYQNGVFEFDMLCGANFPQQPPQVSFRTTGGGRFRFNPNLYDNGTVCLSLLGTWNGHPWDPAVSTISQVLLSIQSMIFVENPYYNEPGYENRPMQSASDQYNRRIEPATIQHAMMPWLPPNEVNPLWADVIQKHFEVNGHEIAMNTRKWMGVANTGVTMDILKNLEKGLEGYGGTTEAKVSSG</sequence>
<feature type="domain" description="UBC core" evidence="4">
    <location>
        <begin position="578"/>
        <end position="736"/>
    </location>
</feature>
<dbReference type="InterPro" id="IPR016135">
    <property type="entry name" value="UBQ-conjugating_enzyme/RWD"/>
</dbReference>
<gene>
    <name evidence="5" type="ORF">QBC38DRAFT_419266</name>
</gene>